<keyword evidence="1" id="KW-0378">Hydrolase</keyword>
<evidence type="ECO:0000313" key="3">
    <source>
        <dbReference type="EMBL" id="KAJ7040075.1"/>
    </source>
</evidence>
<name>A0AAD6T7Z5_9AGAR</name>
<sequence>MDDPPPHYLAVISPSAHHSVAYLNSTLATAAAAHLQCGQYLAVILELPNPRDDSRVLAHFVQSTHQPLPTTYIPIFPCRVGTREPLTVDFEWPFGECVIDTSRKLVFQPVPVESNVEVRKALSADVSRVFRAICRADDKRRWELESSEQSATRKAEQAAAGIVCESDSGWTTFSLKSTVAQTQVGQFFPPLDISVQISYDIECLREILPATQCLDDVENVKRLRARFSRLGTERTILWTMHQVARATGETPCKQDITDFEHSPLFEFSTTFERPLTPDADTPPTPPEWADEDDDDLNDWFGWVHGIPTYGLPPPPLFEPQALQIIYLDVYGTLIDHHSGIFDALGPLLARSPYCFDRHEALSFYFEVEDEMKQRTPASPYSEILRQTHQEMAVKLGLSSLMEESSVFASSAIHWPLFDGALQSLQTLRFSGLTLIAVTDMDFETFSQTSAYQPLAPYFSELWCWDLVHTYRPPLSAMGHALVFHDNMGVPRERRCLVSDALFQCLDLACQLSLPAVWVRNPAGLAGNPPDSDASFVWKTVPDLPALVSAIVAERVGAPQVKDN</sequence>
<comment type="caution">
    <text evidence="3">The sequence shown here is derived from an EMBL/GenBank/DDBJ whole genome shotgun (WGS) entry which is preliminary data.</text>
</comment>
<dbReference type="AlphaFoldDB" id="A0AAD6T7Z5"/>
<feature type="region of interest" description="Disordered" evidence="2">
    <location>
        <begin position="272"/>
        <end position="291"/>
    </location>
</feature>
<protein>
    <submittedName>
        <fullName evidence="3">HAD-like domain-containing protein</fullName>
    </submittedName>
</protein>
<dbReference type="PANTHER" id="PTHR43316:SF9">
    <property type="entry name" value="ACID DEHALOGENASE, PUTATIVE (AFU_ORTHOLOGUE AFUA_6G14460)-RELATED"/>
    <property type="match status" value="1"/>
</dbReference>
<organism evidence="3 4">
    <name type="scientific">Mycena alexandri</name>
    <dbReference type="NCBI Taxonomy" id="1745969"/>
    <lineage>
        <taxon>Eukaryota</taxon>
        <taxon>Fungi</taxon>
        <taxon>Dikarya</taxon>
        <taxon>Basidiomycota</taxon>
        <taxon>Agaricomycotina</taxon>
        <taxon>Agaricomycetes</taxon>
        <taxon>Agaricomycetidae</taxon>
        <taxon>Agaricales</taxon>
        <taxon>Marasmiineae</taxon>
        <taxon>Mycenaceae</taxon>
        <taxon>Mycena</taxon>
    </lineage>
</organism>
<dbReference type="PANTHER" id="PTHR43316">
    <property type="entry name" value="HYDROLASE, HALOACID DELAHOGENASE-RELATED"/>
    <property type="match status" value="1"/>
</dbReference>
<dbReference type="GO" id="GO:0016787">
    <property type="term" value="F:hydrolase activity"/>
    <property type="evidence" value="ECO:0007669"/>
    <property type="project" value="UniProtKB-KW"/>
</dbReference>
<dbReference type="InterPro" id="IPR023214">
    <property type="entry name" value="HAD_sf"/>
</dbReference>
<evidence type="ECO:0000256" key="2">
    <source>
        <dbReference type="SAM" id="MobiDB-lite"/>
    </source>
</evidence>
<dbReference type="EMBL" id="JARJCM010000024">
    <property type="protein sequence ID" value="KAJ7040075.1"/>
    <property type="molecule type" value="Genomic_DNA"/>
</dbReference>
<gene>
    <name evidence="3" type="ORF">C8F04DRAFT_1392025</name>
</gene>
<evidence type="ECO:0000256" key="1">
    <source>
        <dbReference type="ARBA" id="ARBA00022801"/>
    </source>
</evidence>
<proteinExistence type="predicted"/>
<dbReference type="Proteomes" id="UP001218188">
    <property type="component" value="Unassembled WGS sequence"/>
</dbReference>
<reference evidence="3" key="1">
    <citation type="submission" date="2023-03" db="EMBL/GenBank/DDBJ databases">
        <title>Massive genome expansion in bonnet fungi (Mycena s.s.) driven by repeated elements and novel gene families across ecological guilds.</title>
        <authorList>
            <consortium name="Lawrence Berkeley National Laboratory"/>
            <person name="Harder C.B."/>
            <person name="Miyauchi S."/>
            <person name="Viragh M."/>
            <person name="Kuo A."/>
            <person name="Thoen E."/>
            <person name="Andreopoulos B."/>
            <person name="Lu D."/>
            <person name="Skrede I."/>
            <person name="Drula E."/>
            <person name="Henrissat B."/>
            <person name="Morin E."/>
            <person name="Kohler A."/>
            <person name="Barry K."/>
            <person name="LaButti K."/>
            <person name="Morin E."/>
            <person name="Salamov A."/>
            <person name="Lipzen A."/>
            <person name="Mereny Z."/>
            <person name="Hegedus B."/>
            <person name="Baldrian P."/>
            <person name="Stursova M."/>
            <person name="Weitz H."/>
            <person name="Taylor A."/>
            <person name="Grigoriev I.V."/>
            <person name="Nagy L.G."/>
            <person name="Martin F."/>
            <person name="Kauserud H."/>
        </authorList>
    </citation>
    <scope>NUCLEOTIDE SEQUENCE</scope>
    <source>
        <strain evidence="3">CBHHK200</strain>
    </source>
</reference>
<accession>A0AAD6T7Z5</accession>
<dbReference type="InterPro" id="IPR036412">
    <property type="entry name" value="HAD-like_sf"/>
</dbReference>
<dbReference type="SUPFAM" id="SSF56784">
    <property type="entry name" value="HAD-like"/>
    <property type="match status" value="1"/>
</dbReference>
<dbReference type="Gene3D" id="1.10.150.750">
    <property type="match status" value="1"/>
</dbReference>
<dbReference type="Gene3D" id="3.40.50.1000">
    <property type="entry name" value="HAD superfamily/HAD-like"/>
    <property type="match status" value="1"/>
</dbReference>
<dbReference type="InterPro" id="IPR051540">
    <property type="entry name" value="S-2-haloacid_dehalogenase"/>
</dbReference>
<evidence type="ECO:0000313" key="4">
    <source>
        <dbReference type="Proteomes" id="UP001218188"/>
    </source>
</evidence>
<keyword evidence="4" id="KW-1185">Reference proteome</keyword>